<gene>
    <name evidence="5" type="ORF">UFOPK1722_02113</name>
</gene>
<dbReference type="GO" id="GO:0032259">
    <property type="term" value="P:methylation"/>
    <property type="evidence" value="ECO:0007669"/>
    <property type="project" value="UniProtKB-KW"/>
</dbReference>
<dbReference type="Pfam" id="PF13649">
    <property type="entry name" value="Methyltransf_25"/>
    <property type="match status" value="1"/>
</dbReference>
<dbReference type="PANTHER" id="PTHR43464:SF19">
    <property type="entry name" value="UBIQUINONE BIOSYNTHESIS O-METHYLTRANSFERASE, MITOCHONDRIAL"/>
    <property type="match status" value="1"/>
</dbReference>
<feature type="domain" description="Methyltransferase" evidence="4">
    <location>
        <begin position="60"/>
        <end position="157"/>
    </location>
</feature>
<keyword evidence="1" id="KW-0489">Methyltransferase</keyword>
<keyword evidence="2" id="KW-0808">Transferase</keyword>
<evidence type="ECO:0000313" key="5">
    <source>
        <dbReference type="EMBL" id="CAB4599468.1"/>
    </source>
</evidence>
<protein>
    <submittedName>
        <fullName evidence="5">Unannotated protein</fullName>
    </submittedName>
</protein>
<evidence type="ECO:0000259" key="4">
    <source>
        <dbReference type="Pfam" id="PF13649"/>
    </source>
</evidence>
<dbReference type="GO" id="GO:0008168">
    <property type="term" value="F:methyltransferase activity"/>
    <property type="evidence" value="ECO:0007669"/>
    <property type="project" value="UniProtKB-KW"/>
</dbReference>
<dbReference type="CDD" id="cd02440">
    <property type="entry name" value="AdoMet_MTases"/>
    <property type="match status" value="1"/>
</dbReference>
<proteinExistence type="predicted"/>
<dbReference type="EMBL" id="CAEZTS010000288">
    <property type="protein sequence ID" value="CAB4599468.1"/>
    <property type="molecule type" value="Genomic_DNA"/>
</dbReference>
<dbReference type="InterPro" id="IPR041698">
    <property type="entry name" value="Methyltransf_25"/>
</dbReference>
<evidence type="ECO:0000256" key="1">
    <source>
        <dbReference type="ARBA" id="ARBA00022603"/>
    </source>
</evidence>
<name>A0A6J6GRW6_9ZZZZ</name>
<organism evidence="5">
    <name type="scientific">freshwater metagenome</name>
    <dbReference type="NCBI Taxonomy" id="449393"/>
    <lineage>
        <taxon>unclassified sequences</taxon>
        <taxon>metagenomes</taxon>
        <taxon>ecological metagenomes</taxon>
    </lineage>
</organism>
<dbReference type="AlphaFoldDB" id="A0A6J6GRW6"/>
<evidence type="ECO:0000256" key="3">
    <source>
        <dbReference type="ARBA" id="ARBA00022691"/>
    </source>
</evidence>
<dbReference type="Gene3D" id="3.40.50.150">
    <property type="entry name" value="Vaccinia Virus protein VP39"/>
    <property type="match status" value="1"/>
</dbReference>
<evidence type="ECO:0000256" key="2">
    <source>
        <dbReference type="ARBA" id="ARBA00022679"/>
    </source>
</evidence>
<accession>A0A6J6GRW6</accession>
<dbReference type="InterPro" id="IPR029063">
    <property type="entry name" value="SAM-dependent_MTases_sf"/>
</dbReference>
<reference evidence="5" key="1">
    <citation type="submission" date="2020-05" db="EMBL/GenBank/DDBJ databases">
        <authorList>
            <person name="Chiriac C."/>
            <person name="Salcher M."/>
            <person name="Ghai R."/>
            <person name="Kavagutti S V."/>
        </authorList>
    </citation>
    <scope>NUCLEOTIDE SEQUENCE</scope>
</reference>
<dbReference type="PANTHER" id="PTHR43464">
    <property type="entry name" value="METHYLTRANSFERASE"/>
    <property type="match status" value="1"/>
</dbReference>
<sequence length="254" mass="27355">MGGRQGLSDEPVTDPADDHWFEALARHMGGAYLRYSFTKGTTQEIDHLMSALDLRPGMRVLDVGCGPGRHSRELARRGVLAHGIDVSAEFVDLARTGAPEGASFERGDARELGDATHLHGAFDAVICLCQGAFGLNLDDRQDRQVMAGIAACLRPEGRLALSAFNAFFVVKHHVDATFDPATGVSVEETVVRNAAGEGKDVLLWTGCYTPRELRLLLDAEGLKVERVSSVEPGAYGDAPPSVDSPEFLVIARRT</sequence>
<dbReference type="SUPFAM" id="SSF53335">
    <property type="entry name" value="S-adenosyl-L-methionine-dependent methyltransferases"/>
    <property type="match status" value="1"/>
</dbReference>
<keyword evidence="3" id="KW-0949">S-adenosyl-L-methionine</keyword>